<feature type="transmembrane region" description="Helical" evidence="3">
    <location>
        <begin position="115"/>
        <end position="132"/>
    </location>
</feature>
<dbReference type="PANTHER" id="PTHR47691">
    <property type="entry name" value="REGULATOR-RELATED"/>
    <property type="match status" value="1"/>
</dbReference>
<feature type="DNA-binding region" description="OmpR/PhoB-type" evidence="2">
    <location>
        <begin position="1"/>
        <end position="97"/>
    </location>
</feature>
<comment type="caution">
    <text evidence="5">The sequence shown here is derived from an EMBL/GenBank/DDBJ whole genome shotgun (WGS) entry which is preliminary data.</text>
</comment>
<dbReference type="GO" id="GO:0003677">
    <property type="term" value="F:DNA binding"/>
    <property type="evidence" value="ECO:0007669"/>
    <property type="project" value="UniProtKB-UniRule"/>
</dbReference>
<evidence type="ECO:0000313" key="6">
    <source>
        <dbReference type="Proteomes" id="UP000295724"/>
    </source>
</evidence>
<keyword evidence="3" id="KW-0812">Transmembrane</keyword>
<proteinExistence type="predicted"/>
<keyword evidence="1 2" id="KW-0238">DNA-binding</keyword>
<keyword evidence="3" id="KW-0472">Membrane</keyword>
<evidence type="ECO:0000256" key="3">
    <source>
        <dbReference type="SAM" id="Phobius"/>
    </source>
</evidence>
<dbReference type="EMBL" id="SNZB01000004">
    <property type="protein sequence ID" value="TDR19557.1"/>
    <property type="molecule type" value="Genomic_DNA"/>
</dbReference>
<dbReference type="Gene3D" id="1.25.40.10">
    <property type="entry name" value="Tetratricopeptide repeat domain"/>
    <property type="match status" value="3"/>
</dbReference>
<dbReference type="InterPro" id="IPR001867">
    <property type="entry name" value="OmpR/PhoB-type_DNA-bd"/>
</dbReference>
<dbReference type="Pfam" id="PF13181">
    <property type="entry name" value="TPR_8"/>
    <property type="match status" value="1"/>
</dbReference>
<reference evidence="5 6" key="1">
    <citation type="submission" date="2019-03" db="EMBL/GenBank/DDBJ databases">
        <title>Genomic Encyclopedia of Type Strains, Phase IV (KMG-IV): sequencing the most valuable type-strain genomes for metagenomic binning, comparative biology and taxonomic classification.</title>
        <authorList>
            <person name="Goeker M."/>
        </authorList>
    </citation>
    <scope>NUCLEOTIDE SEQUENCE [LARGE SCALE GENOMIC DNA]</scope>
    <source>
        <strain evidence="5 6">DSM 25488</strain>
    </source>
</reference>
<dbReference type="SUPFAM" id="SSF48452">
    <property type="entry name" value="TPR-like"/>
    <property type="match status" value="3"/>
</dbReference>
<keyword evidence="3" id="KW-1133">Transmembrane helix</keyword>
<accession>A0A4R6XP81</accession>
<dbReference type="OrthoDB" id="9180348at2"/>
<dbReference type="InterPro" id="IPR019734">
    <property type="entry name" value="TPR_rpt"/>
</dbReference>
<dbReference type="InterPro" id="IPR016032">
    <property type="entry name" value="Sig_transdc_resp-reg_C-effctor"/>
</dbReference>
<dbReference type="GO" id="GO:0006355">
    <property type="term" value="P:regulation of DNA-templated transcription"/>
    <property type="evidence" value="ECO:0007669"/>
    <property type="project" value="InterPro"/>
</dbReference>
<gene>
    <name evidence="5" type="ORF">C8D91_2114</name>
</gene>
<protein>
    <submittedName>
        <fullName evidence="5">DNA-binding winged helix-turn-helix (WHTH) protein</fullName>
    </submittedName>
</protein>
<evidence type="ECO:0000259" key="4">
    <source>
        <dbReference type="PROSITE" id="PS51755"/>
    </source>
</evidence>
<dbReference type="AlphaFoldDB" id="A0A4R6XP81"/>
<feature type="domain" description="OmpR/PhoB-type" evidence="4">
    <location>
        <begin position="1"/>
        <end position="97"/>
    </location>
</feature>
<dbReference type="InterPro" id="IPR036388">
    <property type="entry name" value="WH-like_DNA-bd_sf"/>
</dbReference>
<dbReference type="SUPFAM" id="SSF46894">
    <property type="entry name" value="C-terminal effector domain of the bipartite response regulators"/>
    <property type="match status" value="1"/>
</dbReference>
<dbReference type="Gene3D" id="1.10.10.10">
    <property type="entry name" value="Winged helix-like DNA-binding domain superfamily/Winged helix DNA-binding domain"/>
    <property type="match status" value="1"/>
</dbReference>
<dbReference type="RefSeq" id="WP_099019809.1">
    <property type="nucleotide sequence ID" value="NZ_NIHB01000004.1"/>
</dbReference>
<dbReference type="PROSITE" id="PS51755">
    <property type="entry name" value="OMPR_PHOB"/>
    <property type="match status" value="1"/>
</dbReference>
<dbReference type="GO" id="GO:0000160">
    <property type="term" value="P:phosphorelay signal transduction system"/>
    <property type="evidence" value="ECO:0007669"/>
    <property type="project" value="InterPro"/>
</dbReference>
<evidence type="ECO:0000313" key="5">
    <source>
        <dbReference type="EMBL" id="TDR19557.1"/>
    </source>
</evidence>
<dbReference type="SMART" id="SM00028">
    <property type="entry name" value="TPR"/>
    <property type="match status" value="7"/>
</dbReference>
<dbReference type="PANTHER" id="PTHR47691:SF3">
    <property type="entry name" value="HTH-TYPE TRANSCRIPTIONAL REGULATOR RV0890C-RELATED"/>
    <property type="match status" value="1"/>
</dbReference>
<evidence type="ECO:0000256" key="2">
    <source>
        <dbReference type="PROSITE-ProRule" id="PRU01091"/>
    </source>
</evidence>
<evidence type="ECO:0000256" key="1">
    <source>
        <dbReference type="ARBA" id="ARBA00023125"/>
    </source>
</evidence>
<sequence>MKYRFSDFVLNTELRELNHRNQPVTLTKRSYDLLHYLLINQEKIHSKDDLVEHVWAGRIVSDNTIDQSISKLRKTLNQYQEGDYIEVVYGQGVKFVPTVESLIDQPSKEPKRWQWLMAVAVILVLIIVGWPFKPQPNQPTIKPQVLLIPAAESKQQWAQIGTEQLLSQWIHYSGLATVVDFVDKPQFVDDQQFIVNQQTFMPRLQTIESQMEQIDGNFQLTVTVSQHNKNISQIFNGEHLGHVLQSATDWLQSALSLNTHSPTETYLLPPSDHVAELYLRAMESLNSHDYDKARKQLDLITEEAPTFYLAQYQLAHVLSLQNQHDESLATLNTLLQLPISTELNIASFSLKAYVLDTLGKYDEAIALYTELFTKYKDQVSLPLLKARYEYSYVLVNTNQATVADQQLDVVLEYLNESENVALLASTLALKGSIQQKLGHIESAQHHLQQALDLFERNHDSLGAAKTLSALARIASQQANYTLAEAYLNESLAITQSIGFKLGEGATLNELTYVLMVQGEHNKARKMAQQLEKIAIEIEYPAMQMAAKQLFFDMAREQKQWPEAQRQLKQHFDLASSTNNGRALIKNNMLALSLYVDTGELEKTKPLIDELQQHIDQQHEIRMQPRLDWFMARIKWQENKSDIALELLQKAKQQALQNEDGESLININNTLAEIYLSQNQADLAMKALQESTKYKPFALPYLKLMAQTHEQLGQQIKALKTMNLCQQKSADLWTSSDNEYLKHLTDMVQQSSAVDEPQHQ</sequence>
<name>A0A4R6XP81_9GAMM</name>
<dbReference type="InterPro" id="IPR011990">
    <property type="entry name" value="TPR-like_helical_dom_sf"/>
</dbReference>
<organism evidence="5 6">
    <name type="scientific">Marinicella litoralis</name>
    <dbReference type="NCBI Taxonomy" id="644220"/>
    <lineage>
        <taxon>Bacteria</taxon>
        <taxon>Pseudomonadati</taxon>
        <taxon>Pseudomonadota</taxon>
        <taxon>Gammaproteobacteria</taxon>
        <taxon>Lysobacterales</taxon>
        <taxon>Marinicellaceae</taxon>
        <taxon>Marinicella</taxon>
    </lineage>
</organism>
<dbReference type="Pfam" id="PF00486">
    <property type="entry name" value="Trans_reg_C"/>
    <property type="match status" value="1"/>
</dbReference>
<dbReference type="SMART" id="SM00862">
    <property type="entry name" value="Trans_reg_C"/>
    <property type="match status" value="1"/>
</dbReference>
<dbReference type="CDD" id="cd00383">
    <property type="entry name" value="trans_reg_C"/>
    <property type="match status" value="1"/>
</dbReference>
<keyword evidence="6" id="KW-1185">Reference proteome</keyword>
<dbReference type="Proteomes" id="UP000295724">
    <property type="component" value="Unassembled WGS sequence"/>
</dbReference>
<dbReference type="Pfam" id="PF13424">
    <property type="entry name" value="TPR_12"/>
    <property type="match status" value="1"/>
</dbReference>